<evidence type="ECO:0000256" key="8">
    <source>
        <dbReference type="PIRSR" id="PIRSR000232-1"/>
    </source>
</evidence>
<dbReference type="SUPFAM" id="SSF55469">
    <property type="entry name" value="FMN-dependent nitroreductase-like"/>
    <property type="match status" value="1"/>
</dbReference>
<dbReference type="RefSeq" id="WP_114959968.1">
    <property type="nucleotide sequence ID" value="NZ_MSZW01000001.1"/>
</dbReference>
<dbReference type="PIRSF" id="PIRSF000232">
    <property type="entry name" value="YdjA"/>
    <property type="match status" value="1"/>
</dbReference>
<evidence type="ECO:0000259" key="9">
    <source>
        <dbReference type="Pfam" id="PF00881"/>
    </source>
</evidence>
<dbReference type="InterPro" id="IPR052530">
    <property type="entry name" value="NAD(P)H_nitroreductase"/>
</dbReference>
<evidence type="ECO:0000256" key="4">
    <source>
        <dbReference type="ARBA" id="ARBA00022857"/>
    </source>
</evidence>
<keyword evidence="3 7" id="KW-0288">FMN</keyword>
<comment type="cofactor">
    <cofactor evidence="8">
        <name>FMN</name>
        <dbReference type="ChEBI" id="CHEBI:58210"/>
    </cofactor>
    <text evidence="8">Binds 1 FMN per subunit.</text>
</comment>
<gene>
    <name evidence="10" type="ORF">EDC34_105108</name>
</gene>
<dbReference type="InterPro" id="IPR026021">
    <property type="entry name" value="YdjA-like"/>
</dbReference>
<dbReference type="OrthoDB" id="9804207at2"/>
<feature type="binding site" description="in other chain" evidence="8">
    <location>
        <begin position="10"/>
        <end position="12"/>
    </location>
    <ligand>
        <name>FMN</name>
        <dbReference type="ChEBI" id="CHEBI:58210"/>
        <note>ligand shared between dimeric partners</note>
    </ligand>
</feature>
<dbReference type="AlphaFoldDB" id="A0A4R3N327"/>
<dbReference type="InterPro" id="IPR029479">
    <property type="entry name" value="Nitroreductase"/>
</dbReference>
<feature type="binding site" description="in other chain" evidence="8">
    <location>
        <begin position="135"/>
        <end position="137"/>
    </location>
    <ligand>
        <name>FMN</name>
        <dbReference type="ChEBI" id="CHEBI:58210"/>
        <note>ligand shared between dimeric partners</note>
    </ligand>
</feature>
<dbReference type="Pfam" id="PF00881">
    <property type="entry name" value="Nitroreductase"/>
    <property type="match status" value="1"/>
</dbReference>
<proteinExistence type="inferred from homology"/>
<comment type="caution">
    <text evidence="10">The sequence shown here is derived from an EMBL/GenBank/DDBJ whole genome shotgun (WGS) entry which is preliminary data.</text>
</comment>
<evidence type="ECO:0000256" key="7">
    <source>
        <dbReference type="PIRNR" id="PIRNR000232"/>
    </source>
</evidence>
<evidence type="ECO:0000256" key="6">
    <source>
        <dbReference type="ARBA" id="ARBA00023027"/>
    </source>
</evidence>
<dbReference type="Gene3D" id="3.40.109.10">
    <property type="entry name" value="NADH Oxidase"/>
    <property type="match status" value="1"/>
</dbReference>
<dbReference type="PANTHER" id="PTHR43821:SF1">
    <property type="entry name" value="NAD(P)H NITROREDUCTASE YDJA-RELATED"/>
    <property type="match status" value="1"/>
</dbReference>
<feature type="binding site" evidence="8">
    <location>
        <position position="41"/>
    </location>
    <ligand>
        <name>FMN</name>
        <dbReference type="ChEBI" id="CHEBI:58210"/>
        <note>ligand shared between dimeric partners</note>
    </ligand>
</feature>
<keyword evidence="2 7" id="KW-0285">Flavoprotein</keyword>
<evidence type="ECO:0000256" key="3">
    <source>
        <dbReference type="ARBA" id="ARBA00022643"/>
    </source>
</evidence>
<evidence type="ECO:0000256" key="5">
    <source>
        <dbReference type="ARBA" id="ARBA00023002"/>
    </source>
</evidence>
<feature type="domain" description="Nitroreductase" evidence="9">
    <location>
        <begin position="9"/>
        <end position="166"/>
    </location>
</feature>
<evidence type="ECO:0000313" key="11">
    <source>
        <dbReference type="Proteomes" id="UP000295414"/>
    </source>
</evidence>
<accession>A0A4R3N327</accession>
<comment type="similarity">
    <text evidence="1 7">Belongs to the nitroreductase family.</text>
</comment>
<evidence type="ECO:0000256" key="2">
    <source>
        <dbReference type="ARBA" id="ARBA00022630"/>
    </source>
</evidence>
<evidence type="ECO:0000313" key="10">
    <source>
        <dbReference type="EMBL" id="TCT23518.1"/>
    </source>
</evidence>
<dbReference type="EMBL" id="SMAP01000005">
    <property type="protein sequence ID" value="TCT23518.1"/>
    <property type="molecule type" value="Genomic_DNA"/>
</dbReference>
<feature type="binding site" evidence="8">
    <location>
        <position position="37"/>
    </location>
    <ligand>
        <name>FMN</name>
        <dbReference type="ChEBI" id="CHEBI:58210"/>
        <note>ligand shared between dimeric partners</note>
    </ligand>
</feature>
<reference evidence="10 11" key="1">
    <citation type="submission" date="2019-03" db="EMBL/GenBank/DDBJ databases">
        <title>Genomic Encyclopedia of Type Strains, Phase IV (KMG-IV): sequencing the most valuable type-strain genomes for metagenomic binning, comparative biology and taxonomic classification.</title>
        <authorList>
            <person name="Goeker M."/>
        </authorList>
    </citation>
    <scope>NUCLEOTIDE SEQUENCE [LARGE SCALE GENOMIC DNA]</scope>
    <source>
        <strain evidence="10 11">DSM 13605</strain>
    </source>
</reference>
<dbReference type="Proteomes" id="UP000295414">
    <property type="component" value="Unassembled WGS sequence"/>
</dbReference>
<keyword evidence="4 7" id="KW-0521">NADP</keyword>
<keyword evidence="5 7" id="KW-0560">Oxidoreductase</keyword>
<protein>
    <recommendedName>
        <fullName evidence="7">Putative NAD(P)H nitroreductase</fullName>
        <ecNumber evidence="7">1.-.-.-</ecNumber>
    </recommendedName>
</protein>
<dbReference type="GO" id="GO:0016491">
    <property type="term" value="F:oxidoreductase activity"/>
    <property type="evidence" value="ECO:0007669"/>
    <property type="project" value="UniProtKB-UniRule"/>
</dbReference>
<dbReference type="PANTHER" id="PTHR43821">
    <property type="entry name" value="NAD(P)H NITROREDUCTASE YDJA-RELATED"/>
    <property type="match status" value="1"/>
</dbReference>
<dbReference type="EC" id="1.-.-.-" evidence="7"/>
<keyword evidence="11" id="KW-1185">Reference proteome</keyword>
<organism evidence="10 11">
    <name type="scientific">Thermomonas haemolytica</name>
    <dbReference type="NCBI Taxonomy" id="141949"/>
    <lineage>
        <taxon>Bacteria</taxon>
        <taxon>Pseudomonadati</taxon>
        <taxon>Pseudomonadota</taxon>
        <taxon>Gammaproteobacteria</taxon>
        <taxon>Lysobacterales</taxon>
        <taxon>Lysobacteraceae</taxon>
        <taxon>Thermomonas</taxon>
    </lineage>
</organism>
<sequence>MLTLAALDARRSVPTRQLAAPGPDEAQLLRILRTAVRVPDHGKRVPFRFLRIAGPARAALADAALARLRQREPDAGAAVEEKLRTRFTLPPLTLAVVTRLGSDEKIPDSERRATAACVCLLLLQAAQAEGFGAQWLTGWPAYDRPFLEGTLGLAADEELAGTIAIGTPQVAAPERERPDPAALLADWCPGGGR</sequence>
<keyword evidence="6 7" id="KW-0520">NAD</keyword>
<dbReference type="CDD" id="cd02135">
    <property type="entry name" value="YdjA-like"/>
    <property type="match status" value="1"/>
</dbReference>
<evidence type="ECO:0000256" key="1">
    <source>
        <dbReference type="ARBA" id="ARBA00007118"/>
    </source>
</evidence>
<name>A0A4R3N327_9GAMM</name>
<dbReference type="InterPro" id="IPR000415">
    <property type="entry name" value="Nitroreductase-like"/>
</dbReference>